<proteinExistence type="predicted"/>
<gene>
    <name evidence="1" type="ordered locus">Desac_2322</name>
</gene>
<dbReference type="HOGENOM" id="CLU_1989013_0_0_7"/>
<dbReference type="PROSITE" id="PS51257">
    <property type="entry name" value="PROKAR_LIPOPROTEIN"/>
    <property type="match status" value="1"/>
</dbReference>
<organism evidence="1 2">
    <name type="scientific">Desulfobacca acetoxidans (strain ATCC 700848 / DSM 11109 / ASRB2)</name>
    <dbReference type="NCBI Taxonomy" id="880072"/>
    <lineage>
        <taxon>Bacteria</taxon>
        <taxon>Pseudomonadati</taxon>
        <taxon>Thermodesulfobacteriota</taxon>
        <taxon>Desulfobaccia</taxon>
        <taxon>Desulfobaccales</taxon>
        <taxon>Desulfobaccaceae</taxon>
        <taxon>Desulfobacca</taxon>
    </lineage>
</organism>
<evidence type="ECO:0000313" key="2">
    <source>
        <dbReference type="Proteomes" id="UP000000483"/>
    </source>
</evidence>
<dbReference type="RefSeq" id="WP_013707255.1">
    <property type="nucleotide sequence ID" value="NC_015388.1"/>
</dbReference>
<sequence length="125" mass="13888">MNRTLFKLMAALGLVLGLLILSSCGESRTPFVGSYKSDAPLGGKTYVELLLRDNGEADWTMVEENKTLKFKWRVEDGRVWLYTKEGGIIIATPTDGGRHLSADLSGDWHPGCPPENCLTFTRQKK</sequence>
<dbReference type="STRING" id="880072.Desac_2322"/>
<dbReference type="KEGG" id="dao:Desac_2322"/>
<evidence type="ECO:0008006" key="3">
    <source>
        <dbReference type="Google" id="ProtNLM"/>
    </source>
</evidence>
<keyword evidence="2" id="KW-1185">Reference proteome</keyword>
<dbReference type="Proteomes" id="UP000000483">
    <property type="component" value="Chromosome"/>
</dbReference>
<dbReference type="EMBL" id="CP002629">
    <property type="protein sequence ID" value="AEB10146.1"/>
    <property type="molecule type" value="Genomic_DNA"/>
</dbReference>
<dbReference type="AlphaFoldDB" id="F2NFM7"/>
<reference evidence="1 2" key="1">
    <citation type="journal article" date="2011" name="Stand. Genomic Sci.">
        <title>Complete genome sequence of the acetate-degrading sulfate reducer Desulfobacca acetoxidans type strain (ASRB2).</title>
        <authorList>
            <person name="Goker M."/>
            <person name="Teshima H."/>
            <person name="Lapidus A."/>
            <person name="Nolan M."/>
            <person name="Lucas S."/>
            <person name="Hammon N."/>
            <person name="Deshpande S."/>
            <person name="Cheng J.F."/>
            <person name="Tapia R."/>
            <person name="Han C."/>
            <person name="Goodwin L."/>
            <person name="Pitluck S."/>
            <person name="Huntemann M."/>
            <person name="Liolios K."/>
            <person name="Ivanova N."/>
            <person name="Pagani I."/>
            <person name="Mavromatis K."/>
            <person name="Ovchinikova G."/>
            <person name="Pati A."/>
            <person name="Chen A."/>
            <person name="Palaniappan K."/>
            <person name="Land M."/>
            <person name="Hauser L."/>
            <person name="Brambilla E.M."/>
            <person name="Rohde M."/>
            <person name="Spring S."/>
            <person name="Detter J.C."/>
            <person name="Woyke T."/>
            <person name="Bristow J."/>
            <person name="Eisen J.A."/>
            <person name="Markowitz V."/>
            <person name="Hugenholtz P."/>
            <person name="Kyrpides N.C."/>
            <person name="Klenk H.P."/>
        </authorList>
    </citation>
    <scope>NUCLEOTIDE SEQUENCE [LARGE SCALE GENOMIC DNA]</scope>
    <source>
        <strain evidence="2">ATCC 700848 / DSM 11109 / ASRB2</strain>
    </source>
</reference>
<protein>
    <recommendedName>
        <fullName evidence="3">Lipoprotein</fullName>
    </recommendedName>
</protein>
<reference evidence="2" key="2">
    <citation type="submission" date="2011-03" db="EMBL/GenBank/DDBJ databases">
        <title>The complete genome of Desulfobacca acetoxidans DSM 11109.</title>
        <authorList>
            <consortium name="US DOE Joint Genome Institute (JGI-PGF)"/>
            <person name="Lucas S."/>
            <person name="Copeland A."/>
            <person name="Lapidus A."/>
            <person name="Bruce D."/>
            <person name="Goodwin L."/>
            <person name="Pitluck S."/>
            <person name="Peters L."/>
            <person name="Kyrpides N."/>
            <person name="Mavromatis K."/>
            <person name="Ivanova N."/>
            <person name="Ovchinnikova G."/>
            <person name="Teshima H."/>
            <person name="Detter J.C."/>
            <person name="Han C."/>
            <person name="Land M."/>
            <person name="Hauser L."/>
            <person name="Markowitz V."/>
            <person name="Cheng J.-F."/>
            <person name="Hugenholtz P."/>
            <person name="Woyke T."/>
            <person name="Wu D."/>
            <person name="Spring S."/>
            <person name="Schueler E."/>
            <person name="Brambilla E."/>
            <person name="Klenk H.-P."/>
            <person name="Eisen J.A."/>
        </authorList>
    </citation>
    <scope>NUCLEOTIDE SEQUENCE [LARGE SCALE GENOMIC DNA]</scope>
    <source>
        <strain evidence="2">ATCC 700848 / DSM 11109 / ASRB2</strain>
    </source>
</reference>
<accession>F2NFM7</accession>
<dbReference type="OrthoDB" id="5471962at2"/>
<evidence type="ECO:0000313" key="1">
    <source>
        <dbReference type="EMBL" id="AEB10146.1"/>
    </source>
</evidence>
<name>F2NFM7_DESAR</name>